<organism evidence="1 2">
    <name type="scientific">Pseudonocardia hispaniensis</name>
    <dbReference type="NCBI Taxonomy" id="904933"/>
    <lineage>
        <taxon>Bacteria</taxon>
        <taxon>Bacillati</taxon>
        <taxon>Actinomycetota</taxon>
        <taxon>Actinomycetes</taxon>
        <taxon>Pseudonocardiales</taxon>
        <taxon>Pseudonocardiaceae</taxon>
        <taxon>Pseudonocardia</taxon>
    </lineage>
</organism>
<evidence type="ECO:0000313" key="1">
    <source>
        <dbReference type="EMBL" id="MFC5996951.1"/>
    </source>
</evidence>
<accession>A0ABW1J957</accession>
<dbReference type="EMBL" id="JBHSQW010000044">
    <property type="protein sequence ID" value="MFC5996951.1"/>
    <property type="molecule type" value="Genomic_DNA"/>
</dbReference>
<dbReference type="InterPro" id="IPR058009">
    <property type="entry name" value="TTP_Phage_16"/>
</dbReference>
<reference evidence="2" key="1">
    <citation type="journal article" date="2019" name="Int. J. Syst. Evol. Microbiol.">
        <title>The Global Catalogue of Microorganisms (GCM) 10K type strain sequencing project: providing services to taxonomists for standard genome sequencing and annotation.</title>
        <authorList>
            <consortium name="The Broad Institute Genomics Platform"/>
            <consortium name="The Broad Institute Genome Sequencing Center for Infectious Disease"/>
            <person name="Wu L."/>
            <person name="Ma J."/>
        </authorList>
    </citation>
    <scope>NUCLEOTIDE SEQUENCE [LARGE SCALE GENOMIC DNA]</scope>
    <source>
        <strain evidence="2">CCM 8391</strain>
    </source>
</reference>
<gene>
    <name evidence="1" type="ORF">ACFQE5_22325</name>
</gene>
<protein>
    <submittedName>
        <fullName evidence="1">Uncharacterized protein</fullName>
    </submittedName>
</protein>
<proteinExistence type="predicted"/>
<dbReference type="RefSeq" id="WP_379587828.1">
    <property type="nucleotide sequence ID" value="NZ_JBHSQW010000044.1"/>
</dbReference>
<keyword evidence="2" id="KW-1185">Reference proteome</keyword>
<dbReference type="Proteomes" id="UP001596302">
    <property type="component" value="Unassembled WGS sequence"/>
</dbReference>
<evidence type="ECO:0000313" key="2">
    <source>
        <dbReference type="Proteomes" id="UP001596302"/>
    </source>
</evidence>
<name>A0ABW1J957_9PSEU</name>
<sequence length="162" mass="17123">MAAPAITSSTRYTSRGTTKFYWVAAIADPDAPTRLELDAGTDLSPQVADRSGWSVSSEMIQTPDLASRYTSTIPGTISAEDSSITFYMDKEGVDARALMPRDQAGFIVILDGGDVAANKMDVYPVTVTSHSKNREVGGGAADTLVISYAITSEPSENVPVPA</sequence>
<dbReference type="Pfam" id="PF25595">
    <property type="entry name" value="Phage_TTP_16"/>
    <property type="match status" value="1"/>
</dbReference>
<comment type="caution">
    <text evidence="1">The sequence shown here is derived from an EMBL/GenBank/DDBJ whole genome shotgun (WGS) entry which is preliminary data.</text>
</comment>